<feature type="region of interest" description="Disordered" evidence="1">
    <location>
        <begin position="106"/>
        <end position="130"/>
    </location>
</feature>
<proteinExistence type="predicted"/>
<evidence type="ECO:0000256" key="1">
    <source>
        <dbReference type="SAM" id="MobiDB-lite"/>
    </source>
</evidence>
<name>A0A4U6SUR9_SETVI</name>
<accession>A0A4U6SUR9</accession>
<sequence length="184" mass="20061">MKRVNRDLDAEDEGADAATALAVGWSNSVGPAVAAGRRATRKLSERMTQLKSAARERMMQTMMPQLLCSPMAATGSSSACCSAPMPRPSAMKGGSRDLGVEPVDARTEASVGRSSVPSRTTKARAGGRGTERREAWWRGVRAGQRGRIGEEERRDRDDWWLFYLYGIQAAKLSLDTQLNTGTFH</sequence>
<evidence type="ECO:0000313" key="3">
    <source>
        <dbReference type="Proteomes" id="UP000298652"/>
    </source>
</evidence>
<dbReference type="Proteomes" id="UP000298652">
    <property type="component" value="Chromosome 9"/>
</dbReference>
<dbReference type="Gramene" id="TKV92131">
    <property type="protein sequence ID" value="TKV92131"/>
    <property type="gene ID" value="SEVIR_9G143300v2"/>
</dbReference>
<organism evidence="2 3">
    <name type="scientific">Setaria viridis</name>
    <name type="common">Green bristlegrass</name>
    <name type="synonym">Setaria italica subsp. viridis</name>
    <dbReference type="NCBI Taxonomy" id="4556"/>
    <lineage>
        <taxon>Eukaryota</taxon>
        <taxon>Viridiplantae</taxon>
        <taxon>Streptophyta</taxon>
        <taxon>Embryophyta</taxon>
        <taxon>Tracheophyta</taxon>
        <taxon>Spermatophyta</taxon>
        <taxon>Magnoliopsida</taxon>
        <taxon>Liliopsida</taxon>
        <taxon>Poales</taxon>
        <taxon>Poaceae</taxon>
        <taxon>PACMAD clade</taxon>
        <taxon>Panicoideae</taxon>
        <taxon>Panicodae</taxon>
        <taxon>Paniceae</taxon>
        <taxon>Cenchrinae</taxon>
        <taxon>Setaria</taxon>
    </lineage>
</organism>
<dbReference type="AlphaFoldDB" id="A0A4U6SUR9"/>
<evidence type="ECO:0000313" key="2">
    <source>
        <dbReference type="EMBL" id="TKV92131.1"/>
    </source>
</evidence>
<reference evidence="2" key="1">
    <citation type="submission" date="2019-03" db="EMBL/GenBank/DDBJ databases">
        <title>WGS assembly of Setaria viridis.</title>
        <authorList>
            <person name="Huang P."/>
            <person name="Jenkins J."/>
            <person name="Grimwood J."/>
            <person name="Barry K."/>
            <person name="Healey A."/>
            <person name="Mamidi S."/>
            <person name="Sreedasyam A."/>
            <person name="Shu S."/>
            <person name="Feldman M."/>
            <person name="Wu J."/>
            <person name="Yu Y."/>
            <person name="Chen C."/>
            <person name="Johnson J."/>
            <person name="Rokhsar D."/>
            <person name="Baxter I."/>
            <person name="Schmutz J."/>
            <person name="Brutnell T."/>
            <person name="Kellogg E."/>
        </authorList>
    </citation>
    <scope>NUCLEOTIDE SEQUENCE [LARGE SCALE GENOMIC DNA]</scope>
</reference>
<dbReference type="EMBL" id="CM016560">
    <property type="protein sequence ID" value="TKV92131.1"/>
    <property type="molecule type" value="Genomic_DNA"/>
</dbReference>
<protein>
    <submittedName>
        <fullName evidence="2">Uncharacterized protein</fullName>
    </submittedName>
</protein>
<keyword evidence="3" id="KW-1185">Reference proteome</keyword>
<gene>
    <name evidence="2" type="ORF">SEVIR_9G143300v2</name>
</gene>